<evidence type="ECO:0000313" key="1">
    <source>
        <dbReference type="EMBL" id="KJF79004.1"/>
    </source>
</evidence>
<comment type="caution">
    <text evidence="1">The sequence shown here is derived from an EMBL/GenBank/DDBJ whole genome shotgun (WGS) entry which is preliminary data.</text>
</comment>
<accession>A0A0D8LB42</accession>
<dbReference type="EMBL" id="JZSH01000011">
    <property type="protein sequence ID" value="KJF79004.1"/>
    <property type="molecule type" value="Genomic_DNA"/>
</dbReference>
<name>A0A0D8LB42_MORMO</name>
<dbReference type="PATRIC" id="fig|582.24.peg.663"/>
<sequence length="83" mass="9581">MKQKYVYQSPENYAEKVNDDDGIKQLSITSMIEELLREMDQDGHDVSGPMTELVALKNYVTHTEKQKETVRTGLEYVLSTLKK</sequence>
<protein>
    <recommendedName>
        <fullName evidence="3">Phage protein</fullName>
    </recommendedName>
</protein>
<proteinExistence type="predicted"/>
<dbReference type="AlphaFoldDB" id="A0A0D8LB42"/>
<dbReference type="Proteomes" id="UP000032582">
    <property type="component" value="Unassembled WGS sequence"/>
</dbReference>
<evidence type="ECO:0000313" key="2">
    <source>
        <dbReference type="Proteomes" id="UP000032582"/>
    </source>
</evidence>
<gene>
    <name evidence="1" type="ORF">UA45_02225</name>
</gene>
<reference evidence="1 2" key="1">
    <citation type="submission" date="2015-02" db="EMBL/GenBank/DDBJ databases">
        <title>Whole genome shotgun sequencing of cultured foodborne pathogen.</title>
        <authorList>
            <person name="Timme R."/>
            <person name="Allard M.W."/>
            <person name="Strain E."/>
            <person name="Evans P.S."/>
            <person name="Brown E."/>
        </authorList>
    </citation>
    <scope>NUCLEOTIDE SEQUENCE [LARGE SCALE GENOMIC DNA]</scope>
    <source>
        <strain evidence="1 2">GCSL-TSO-24</strain>
    </source>
</reference>
<evidence type="ECO:0008006" key="3">
    <source>
        <dbReference type="Google" id="ProtNLM"/>
    </source>
</evidence>
<organism evidence="1 2">
    <name type="scientific">Morganella morganii</name>
    <name type="common">Proteus morganii</name>
    <dbReference type="NCBI Taxonomy" id="582"/>
    <lineage>
        <taxon>Bacteria</taxon>
        <taxon>Pseudomonadati</taxon>
        <taxon>Pseudomonadota</taxon>
        <taxon>Gammaproteobacteria</taxon>
        <taxon>Enterobacterales</taxon>
        <taxon>Morganellaceae</taxon>
        <taxon>Morganella</taxon>
    </lineage>
</organism>